<gene>
    <name evidence="4" type="ORF">G3435_00080</name>
    <name evidence="5" type="ORF">G3436_20185</name>
</gene>
<dbReference type="Proteomes" id="UP000480410">
    <property type="component" value="Unassembled WGS sequence"/>
</dbReference>
<keyword evidence="7" id="KW-1185">Reference proteome</keyword>
<feature type="domain" description="N-acetyltransferase" evidence="3">
    <location>
        <begin position="29"/>
        <end position="175"/>
    </location>
</feature>
<dbReference type="PANTHER" id="PTHR43877">
    <property type="entry name" value="AMINOALKYLPHOSPHONATE N-ACETYLTRANSFERASE-RELATED-RELATED"/>
    <property type="match status" value="1"/>
</dbReference>
<sequence length="184" mass="19921">MRLCCATCPSLPGAPVSKLTHRPVRSGDIALICAFATTAQELFYMFPKAQFPLTTAQLQSAIEQRSDSTVVERDGSVVGFANFYRCEFQGVCALGNVVVAPSARGQGVARYLVQTLTALAFARHQALEVQVSCFNDNTAGLLLYPQLGFVPFAIVERQGPDLRRVALVQMRMLRAPLSPGTARA</sequence>
<dbReference type="SUPFAM" id="SSF55729">
    <property type="entry name" value="Acyl-CoA N-acyltransferases (Nat)"/>
    <property type="match status" value="1"/>
</dbReference>
<dbReference type="PROSITE" id="PS51186">
    <property type="entry name" value="GNAT"/>
    <property type="match status" value="1"/>
</dbReference>
<evidence type="ECO:0000313" key="4">
    <source>
        <dbReference type="EMBL" id="NER58801.1"/>
    </source>
</evidence>
<keyword evidence="1 5" id="KW-0808">Transferase</keyword>
<dbReference type="CDD" id="cd04301">
    <property type="entry name" value="NAT_SF"/>
    <property type="match status" value="1"/>
</dbReference>
<organism evidence="5 7">
    <name type="scientific">Pseudomonas brassicae</name>
    <dbReference type="NCBI Taxonomy" id="2708063"/>
    <lineage>
        <taxon>Bacteria</taxon>
        <taxon>Pseudomonadati</taxon>
        <taxon>Pseudomonadota</taxon>
        <taxon>Gammaproteobacteria</taxon>
        <taxon>Pseudomonadales</taxon>
        <taxon>Pseudomonadaceae</taxon>
        <taxon>Pseudomonas</taxon>
    </lineage>
</organism>
<evidence type="ECO:0000259" key="3">
    <source>
        <dbReference type="PROSITE" id="PS51186"/>
    </source>
</evidence>
<evidence type="ECO:0000256" key="2">
    <source>
        <dbReference type="ARBA" id="ARBA00023315"/>
    </source>
</evidence>
<dbReference type="InterPro" id="IPR050832">
    <property type="entry name" value="Bact_Acetyltransf"/>
</dbReference>
<dbReference type="EMBL" id="JAAHBU010000321">
    <property type="protein sequence ID" value="NER65759.1"/>
    <property type="molecule type" value="Genomic_DNA"/>
</dbReference>
<keyword evidence="2" id="KW-0012">Acyltransferase</keyword>
<name>A0A6B3NUE1_9PSED</name>
<accession>A0A6B3NUE1</accession>
<evidence type="ECO:0000256" key="1">
    <source>
        <dbReference type="ARBA" id="ARBA00022679"/>
    </source>
</evidence>
<dbReference type="AlphaFoldDB" id="A0A6B3NUE1"/>
<dbReference type="GO" id="GO:0016747">
    <property type="term" value="F:acyltransferase activity, transferring groups other than amino-acyl groups"/>
    <property type="evidence" value="ECO:0007669"/>
    <property type="project" value="InterPro"/>
</dbReference>
<dbReference type="Proteomes" id="UP000482634">
    <property type="component" value="Unassembled WGS sequence"/>
</dbReference>
<dbReference type="Gene3D" id="3.40.630.30">
    <property type="match status" value="1"/>
</dbReference>
<dbReference type="PANTHER" id="PTHR43877:SF2">
    <property type="entry name" value="AMINOALKYLPHOSPHONATE N-ACETYLTRANSFERASE-RELATED"/>
    <property type="match status" value="1"/>
</dbReference>
<protein>
    <submittedName>
        <fullName evidence="5">GNAT family N-acetyltransferase</fullName>
    </submittedName>
</protein>
<reference evidence="6 7" key="1">
    <citation type="submission" date="2020-02" db="EMBL/GenBank/DDBJ databases">
        <title>Broccoli isolated Pseudomonas sp.</title>
        <authorList>
            <person name="Fujikawa T."/>
            <person name="Sawada H."/>
        </authorList>
    </citation>
    <scope>NUCLEOTIDE SEQUENCE [LARGE SCALE GENOMIC DNA]</scope>
    <source>
        <strain evidence="5 7">MAFF212427</strain>
        <strain evidence="4 6">MAFF212428</strain>
    </source>
</reference>
<evidence type="ECO:0000313" key="6">
    <source>
        <dbReference type="Proteomes" id="UP000480410"/>
    </source>
</evidence>
<evidence type="ECO:0000313" key="5">
    <source>
        <dbReference type="EMBL" id="NER65759.1"/>
    </source>
</evidence>
<proteinExistence type="predicted"/>
<dbReference type="EMBL" id="JAAHBV010000003">
    <property type="protein sequence ID" value="NER58801.1"/>
    <property type="molecule type" value="Genomic_DNA"/>
</dbReference>
<comment type="caution">
    <text evidence="5">The sequence shown here is derived from an EMBL/GenBank/DDBJ whole genome shotgun (WGS) entry which is preliminary data.</text>
</comment>
<accession>A0A6M0CMN2</accession>
<dbReference type="InterPro" id="IPR016181">
    <property type="entry name" value="Acyl_CoA_acyltransferase"/>
</dbReference>
<dbReference type="InterPro" id="IPR000182">
    <property type="entry name" value="GNAT_dom"/>
</dbReference>
<dbReference type="Pfam" id="PF00583">
    <property type="entry name" value="Acetyltransf_1"/>
    <property type="match status" value="1"/>
</dbReference>
<evidence type="ECO:0000313" key="7">
    <source>
        <dbReference type="Proteomes" id="UP000482634"/>
    </source>
</evidence>